<dbReference type="CDD" id="cd00609">
    <property type="entry name" value="AAT_like"/>
    <property type="match status" value="1"/>
</dbReference>
<evidence type="ECO:0000259" key="6">
    <source>
        <dbReference type="PROSITE" id="PS50949"/>
    </source>
</evidence>
<dbReference type="InterPro" id="IPR015424">
    <property type="entry name" value="PyrdxlP-dep_Trfase"/>
</dbReference>
<keyword evidence="8" id="KW-1185">Reference proteome</keyword>
<name>A0ABU0E5G2_9FIRM</name>
<dbReference type="InterPro" id="IPR004839">
    <property type="entry name" value="Aminotransferase_I/II_large"/>
</dbReference>
<dbReference type="InterPro" id="IPR036388">
    <property type="entry name" value="WH-like_DNA-bd_sf"/>
</dbReference>
<dbReference type="Pfam" id="PF00155">
    <property type="entry name" value="Aminotran_1_2"/>
    <property type="match status" value="1"/>
</dbReference>
<keyword evidence="4 7" id="KW-0238">DNA-binding</keyword>
<dbReference type="Gene3D" id="1.10.10.10">
    <property type="entry name" value="Winged helix-like DNA-binding domain superfamily/Winged helix DNA-binding domain"/>
    <property type="match status" value="1"/>
</dbReference>
<evidence type="ECO:0000256" key="1">
    <source>
        <dbReference type="ARBA" id="ARBA00005384"/>
    </source>
</evidence>
<sequence length="458" mass="52292">MPINSFDDYPMSWIPNKSKLKKPIYLSIANELITDIEEGVLEANTKLPPQRELADYLDLNLSTITKAFKYCELNGYIYGITGKGTFVSQNRVEKNDMFLSANEKITNLGLVEPYYEYDHYSLKVAQEVLRQPNALTLFTYDSPIGTKSQIASAKRWLKELNVEVSEDQIAIFPGVQNTLTILLIAMFHPGDRIAVDKYTYTNFVKLANQLNLRLVPIEGDQEGMLPKVLKQECSNKEIKGIFLMPTLSNPTNTIMGVARKKELSKIIKEYELLLIEDETYNFLLDEPVTPLISIIPEQTIYVHGVSKEFSAGLRVAFVVVPEILRECILDTAINVNLKGNALSAEIVSRLIDTKVAKTMVRKKRRKAKRYTEIFKRQFPSHTPNIRFFQWIQLPDSINAKEFEEKATQHEVRILGSHQFVVGEQVKQSYIRIALSSVKSEKELETSLVKLKALIESYQ</sequence>
<dbReference type="InterPro" id="IPR000524">
    <property type="entry name" value="Tscrpt_reg_HTH_GntR"/>
</dbReference>
<evidence type="ECO:0000313" key="7">
    <source>
        <dbReference type="EMBL" id="MDQ0361954.1"/>
    </source>
</evidence>
<evidence type="ECO:0000256" key="5">
    <source>
        <dbReference type="ARBA" id="ARBA00023163"/>
    </source>
</evidence>
<dbReference type="GO" id="GO:0003677">
    <property type="term" value="F:DNA binding"/>
    <property type="evidence" value="ECO:0007669"/>
    <property type="project" value="UniProtKB-KW"/>
</dbReference>
<dbReference type="PANTHER" id="PTHR46577:SF1">
    <property type="entry name" value="HTH-TYPE TRANSCRIPTIONAL REGULATORY PROTEIN GABR"/>
    <property type="match status" value="1"/>
</dbReference>
<evidence type="ECO:0000256" key="3">
    <source>
        <dbReference type="ARBA" id="ARBA00023015"/>
    </source>
</evidence>
<evidence type="ECO:0000256" key="2">
    <source>
        <dbReference type="ARBA" id="ARBA00022898"/>
    </source>
</evidence>
<dbReference type="SUPFAM" id="SSF53383">
    <property type="entry name" value="PLP-dependent transferases"/>
    <property type="match status" value="1"/>
</dbReference>
<keyword evidence="3" id="KW-0805">Transcription regulation</keyword>
<dbReference type="EMBL" id="JAUSUR010000005">
    <property type="protein sequence ID" value="MDQ0361954.1"/>
    <property type="molecule type" value="Genomic_DNA"/>
</dbReference>
<dbReference type="InterPro" id="IPR036390">
    <property type="entry name" value="WH_DNA-bd_sf"/>
</dbReference>
<accession>A0ABU0E5G2</accession>
<proteinExistence type="inferred from homology"/>
<reference evidence="7 8" key="1">
    <citation type="submission" date="2023-07" db="EMBL/GenBank/DDBJ databases">
        <title>Genomic Encyclopedia of Type Strains, Phase IV (KMG-IV): sequencing the most valuable type-strain genomes for metagenomic binning, comparative biology and taxonomic classification.</title>
        <authorList>
            <person name="Goeker M."/>
        </authorList>
    </citation>
    <scope>NUCLEOTIDE SEQUENCE [LARGE SCALE GENOMIC DNA]</scope>
    <source>
        <strain evidence="7 8">DSM 16784</strain>
    </source>
</reference>
<comment type="similarity">
    <text evidence="1">In the C-terminal section; belongs to the class-I pyridoxal-phosphate-dependent aminotransferase family.</text>
</comment>
<dbReference type="InterPro" id="IPR051446">
    <property type="entry name" value="HTH_trans_reg/aminotransferase"/>
</dbReference>
<organism evidence="7 8">
    <name type="scientific">Breznakia pachnodae</name>
    <dbReference type="NCBI Taxonomy" id="265178"/>
    <lineage>
        <taxon>Bacteria</taxon>
        <taxon>Bacillati</taxon>
        <taxon>Bacillota</taxon>
        <taxon>Erysipelotrichia</taxon>
        <taxon>Erysipelotrichales</taxon>
        <taxon>Erysipelotrichaceae</taxon>
        <taxon>Breznakia</taxon>
    </lineage>
</organism>
<dbReference type="InterPro" id="IPR015421">
    <property type="entry name" value="PyrdxlP-dep_Trfase_major"/>
</dbReference>
<evidence type="ECO:0000256" key="4">
    <source>
        <dbReference type="ARBA" id="ARBA00023125"/>
    </source>
</evidence>
<comment type="caution">
    <text evidence="7">The sequence shown here is derived from an EMBL/GenBank/DDBJ whole genome shotgun (WGS) entry which is preliminary data.</text>
</comment>
<dbReference type="Gene3D" id="3.40.640.10">
    <property type="entry name" value="Type I PLP-dependent aspartate aminotransferase-like (Major domain)"/>
    <property type="match status" value="1"/>
</dbReference>
<dbReference type="Proteomes" id="UP001230220">
    <property type="component" value="Unassembled WGS sequence"/>
</dbReference>
<evidence type="ECO:0000313" key="8">
    <source>
        <dbReference type="Proteomes" id="UP001230220"/>
    </source>
</evidence>
<dbReference type="Pfam" id="PF00392">
    <property type="entry name" value="GntR"/>
    <property type="match status" value="1"/>
</dbReference>
<keyword evidence="5" id="KW-0804">Transcription</keyword>
<dbReference type="InterPro" id="IPR015422">
    <property type="entry name" value="PyrdxlP-dep_Trfase_small"/>
</dbReference>
<dbReference type="SMART" id="SM00345">
    <property type="entry name" value="HTH_GNTR"/>
    <property type="match status" value="1"/>
</dbReference>
<feature type="domain" description="HTH gntR-type" evidence="6">
    <location>
        <begin position="22"/>
        <end position="90"/>
    </location>
</feature>
<gene>
    <name evidence="7" type="ORF">J2S15_002707</name>
</gene>
<dbReference type="RefSeq" id="WP_307409132.1">
    <property type="nucleotide sequence ID" value="NZ_JAUSUR010000005.1"/>
</dbReference>
<protein>
    <submittedName>
        <fullName evidence="7">DNA-binding transcriptional MocR family regulator</fullName>
    </submittedName>
</protein>
<dbReference type="PANTHER" id="PTHR46577">
    <property type="entry name" value="HTH-TYPE TRANSCRIPTIONAL REGULATORY PROTEIN GABR"/>
    <property type="match status" value="1"/>
</dbReference>
<keyword evidence="2" id="KW-0663">Pyridoxal phosphate</keyword>
<dbReference type="CDD" id="cd07377">
    <property type="entry name" value="WHTH_GntR"/>
    <property type="match status" value="1"/>
</dbReference>
<dbReference type="SUPFAM" id="SSF46785">
    <property type="entry name" value="Winged helix' DNA-binding domain"/>
    <property type="match status" value="1"/>
</dbReference>
<dbReference type="Gene3D" id="3.90.1150.10">
    <property type="entry name" value="Aspartate Aminotransferase, domain 1"/>
    <property type="match status" value="1"/>
</dbReference>
<dbReference type="PROSITE" id="PS50949">
    <property type="entry name" value="HTH_GNTR"/>
    <property type="match status" value="1"/>
</dbReference>